<accession>A0A1E1X2M2</accession>
<name>A0A1E1X2M2_9ACAR</name>
<feature type="non-terminal residue" evidence="2">
    <location>
        <position position="1"/>
    </location>
</feature>
<proteinExistence type="evidence at transcript level"/>
<evidence type="ECO:0000313" key="2">
    <source>
        <dbReference type="EMBL" id="JAT93515.1"/>
    </source>
</evidence>
<sequence>STVTQLLEITHDLATIIDSRQQVDLILIDFAKAFDRVHHSKLIIKLKSIGIDLKVVAWIEAYLFNRKQFVAINSVNSDYLEVLSGVPQGSVLGPLLFLIYVNDIHLCAEPGVTMRLFADDCVIYTTVSSFSDHNKLQLSLQKMSDWCDTWDMQINISKTTCMYITRKKNPLSFNYTLSGCTIPRVDNAKYLGITLTHDLKWNTHIDNICSSAFRKLGFLRRRLTMAPSHVKLTAYKALVRPILEYANIIWDPHQAYLIEKIEKLQSKALRFIYSKFSRQESVTAMRISAQIPTLFCRRKTATMKFMFNLYHSGININKEDYLKTPYRHSIRGNHNKCIRPYWARCETFKYSFFPKAVEMWNMLPSKLVNSVTAAVFVAEVERFFAEESNVK</sequence>
<evidence type="ECO:0000259" key="1">
    <source>
        <dbReference type="PROSITE" id="PS50878"/>
    </source>
</evidence>
<dbReference type="InterPro" id="IPR043502">
    <property type="entry name" value="DNA/RNA_pol_sf"/>
</dbReference>
<dbReference type="InterPro" id="IPR000477">
    <property type="entry name" value="RT_dom"/>
</dbReference>
<feature type="domain" description="Reverse transcriptase" evidence="1">
    <location>
        <begin position="1"/>
        <end position="195"/>
    </location>
</feature>
<organism evidence="2">
    <name type="scientific">Amblyomma aureolatum</name>
    <dbReference type="NCBI Taxonomy" id="187763"/>
    <lineage>
        <taxon>Eukaryota</taxon>
        <taxon>Metazoa</taxon>
        <taxon>Ecdysozoa</taxon>
        <taxon>Arthropoda</taxon>
        <taxon>Chelicerata</taxon>
        <taxon>Arachnida</taxon>
        <taxon>Acari</taxon>
        <taxon>Parasitiformes</taxon>
        <taxon>Ixodida</taxon>
        <taxon>Ixodoidea</taxon>
        <taxon>Ixodidae</taxon>
        <taxon>Amblyomminae</taxon>
        <taxon>Amblyomma</taxon>
    </lineage>
</organism>
<dbReference type="SUPFAM" id="SSF56672">
    <property type="entry name" value="DNA/RNA polymerases"/>
    <property type="match status" value="1"/>
</dbReference>
<dbReference type="EMBL" id="GFAC01005673">
    <property type="protein sequence ID" value="JAT93515.1"/>
    <property type="molecule type" value="mRNA"/>
</dbReference>
<reference evidence="2" key="1">
    <citation type="journal article" date="2017" name="Front. Cell. Infect. Microbiol.">
        <title>The Distinct Transcriptional Response of the Midgut of Amblyomma sculptum and Amblyomma aureolatum Ticks to Rickettsia rickettsii Correlates to Their Differences in Susceptibility to Infection.</title>
        <authorList>
            <person name="Martins L.A."/>
            <person name="Galletti M.F.B.M."/>
            <person name="Ribeiro J.M."/>
            <person name="Fujita A."/>
            <person name="Costa F.B."/>
            <person name="Labruna M.B."/>
            <person name="Daffre S."/>
            <person name="Fogaca A.C."/>
        </authorList>
    </citation>
    <scope>NUCLEOTIDE SEQUENCE</scope>
</reference>
<dbReference type="GO" id="GO:0071897">
    <property type="term" value="P:DNA biosynthetic process"/>
    <property type="evidence" value="ECO:0007669"/>
    <property type="project" value="UniProtKB-ARBA"/>
</dbReference>
<dbReference type="Pfam" id="PF00078">
    <property type="entry name" value="RVT_1"/>
    <property type="match status" value="1"/>
</dbReference>
<dbReference type="PANTHER" id="PTHR33332">
    <property type="entry name" value="REVERSE TRANSCRIPTASE DOMAIN-CONTAINING PROTEIN"/>
    <property type="match status" value="1"/>
</dbReference>
<dbReference type="PROSITE" id="PS50878">
    <property type="entry name" value="RT_POL"/>
    <property type="match status" value="1"/>
</dbReference>
<dbReference type="AlphaFoldDB" id="A0A1E1X2M2"/>
<protein>
    <submittedName>
        <fullName evidence="2">Putative tick transposon</fullName>
    </submittedName>
</protein>
<dbReference type="CDD" id="cd01650">
    <property type="entry name" value="RT_nLTR_like"/>
    <property type="match status" value="1"/>
</dbReference>